<dbReference type="EMBL" id="JABAFG010000001">
    <property type="protein sequence ID" value="NME27134.1"/>
    <property type="molecule type" value="Genomic_DNA"/>
</dbReference>
<keyword evidence="2" id="KW-0378">Hydrolase</keyword>
<dbReference type="InterPro" id="IPR036866">
    <property type="entry name" value="RibonucZ/Hydroxyglut_hydro"/>
</dbReference>
<dbReference type="SMART" id="SM00849">
    <property type="entry name" value="Lactamase_B"/>
    <property type="match status" value="1"/>
</dbReference>
<accession>A0A848BSJ3</accession>
<proteinExistence type="predicted"/>
<feature type="domain" description="Metallo-beta-lactamase" evidence="1">
    <location>
        <begin position="27"/>
        <end position="203"/>
    </location>
</feature>
<dbReference type="InterPro" id="IPR001279">
    <property type="entry name" value="Metallo-B-lactamas"/>
</dbReference>
<sequence>MFELTALTGKTYYIESPAKIGVWCPDGVHAWFIDSGNDKDAGRKLRQILEQQGWQLQGILNTHSNADHIGGNQYLQRQTGCRVYAGGLEKAFTSYPILEPSFLYGGYPMKDLRHKFLMAKESHVTDFSDPSFPQDIEIIPLPGHFFHMVGFRTPDNVVFLADCLNSRAILDKYALGYIYDVQAYLDTLDKVETMEADWFVPAHAEAVQNIRPLVQYNRQKVQEIADLILQLCQAPLSWDDILQSVFDYYHLTLTVEQYVLIGNTIRSYLSWLRDTDRVTILIKANRLLWQAVLTRKS</sequence>
<evidence type="ECO:0000313" key="2">
    <source>
        <dbReference type="EMBL" id="NME27134.1"/>
    </source>
</evidence>
<protein>
    <submittedName>
        <fullName evidence="2">MBL fold metallo-hydrolase</fullName>
    </submittedName>
</protein>
<evidence type="ECO:0000313" key="3">
    <source>
        <dbReference type="Proteomes" id="UP000591071"/>
    </source>
</evidence>
<dbReference type="InterPro" id="IPR050855">
    <property type="entry name" value="NDM-1-like"/>
</dbReference>
<dbReference type="Gene3D" id="3.60.15.10">
    <property type="entry name" value="Ribonuclease Z/Hydroxyacylglutathione hydrolase-like"/>
    <property type="match status" value="1"/>
</dbReference>
<dbReference type="AlphaFoldDB" id="A0A848BSJ3"/>
<comment type="caution">
    <text evidence="2">The sequence shown here is derived from an EMBL/GenBank/DDBJ whole genome shotgun (WGS) entry which is preliminary data.</text>
</comment>
<dbReference type="Proteomes" id="UP000591071">
    <property type="component" value="Unassembled WGS sequence"/>
</dbReference>
<dbReference type="PANTHER" id="PTHR42951:SF14">
    <property type="entry name" value="METALLO-BETA-LACTAMASE SUPERFAMILY PROTEIN"/>
    <property type="match status" value="1"/>
</dbReference>
<evidence type="ECO:0000259" key="1">
    <source>
        <dbReference type="SMART" id="SM00849"/>
    </source>
</evidence>
<dbReference type="CDD" id="cd07743">
    <property type="entry name" value="metallo-hydrolase-like_MBL-fold"/>
    <property type="match status" value="1"/>
</dbReference>
<name>A0A848BSJ3_9FIRM</name>
<dbReference type="Pfam" id="PF00753">
    <property type="entry name" value="Lactamase_B"/>
    <property type="match status" value="1"/>
</dbReference>
<gene>
    <name evidence="2" type="ORF">HF872_00630</name>
</gene>
<dbReference type="GO" id="GO:0016787">
    <property type="term" value="F:hydrolase activity"/>
    <property type="evidence" value="ECO:0007669"/>
    <property type="project" value="UniProtKB-KW"/>
</dbReference>
<organism evidence="2 3">
    <name type="scientific">Megasphaera hexanoica</name>
    <dbReference type="NCBI Taxonomy" id="1675036"/>
    <lineage>
        <taxon>Bacteria</taxon>
        <taxon>Bacillati</taxon>
        <taxon>Bacillota</taxon>
        <taxon>Negativicutes</taxon>
        <taxon>Veillonellales</taxon>
        <taxon>Veillonellaceae</taxon>
        <taxon>Megasphaera</taxon>
    </lineage>
</organism>
<reference evidence="2 3" key="1">
    <citation type="submission" date="2020-04" db="EMBL/GenBank/DDBJ databases">
        <authorList>
            <person name="Hitch T.C.A."/>
            <person name="Wylensek D."/>
            <person name="Clavel T."/>
        </authorList>
    </citation>
    <scope>NUCLEOTIDE SEQUENCE [LARGE SCALE GENOMIC DNA]</scope>
    <source>
        <strain evidence="2 3">Oil-RF-744-FAT-WT-6-1</strain>
    </source>
</reference>
<dbReference type="RefSeq" id="WP_059077094.1">
    <property type="nucleotide sequence ID" value="NZ_JABAFG010000001.1"/>
</dbReference>
<dbReference type="SUPFAM" id="SSF56281">
    <property type="entry name" value="Metallo-hydrolase/oxidoreductase"/>
    <property type="match status" value="1"/>
</dbReference>
<dbReference type="PANTHER" id="PTHR42951">
    <property type="entry name" value="METALLO-BETA-LACTAMASE DOMAIN-CONTAINING"/>
    <property type="match status" value="1"/>
</dbReference>